<organism evidence="1 2">
    <name type="scientific">Hypoxylon rubiginosum</name>
    <dbReference type="NCBI Taxonomy" id="110542"/>
    <lineage>
        <taxon>Eukaryota</taxon>
        <taxon>Fungi</taxon>
        <taxon>Dikarya</taxon>
        <taxon>Ascomycota</taxon>
        <taxon>Pezizomycotina</taxon>
        <taxon>Sordariomycetes</taxon>
        <taxon>Xylariomycetidae</taxon>
        <taxon>Xylariales</taxon>
        <taxon>Hypoxylaceae</taxon>
        <taxon>Hypoxylon</taxon>
    </lineage>
</organism>
<accession>A0ACC0D3X7</accession>
<keyword evidence="2" id="KW-1185">Reference proteome</keyword>
<sequence>MRRRCKEYVYQVNIHFDVSLHQHTVPACIFPSRLKPTYPAHPPIFAILSRLRTRTILYREHIGDHAPSDPFCISPFGLRMHVRMDQPGLTWVKLHSYGAQRTQQIEKSAGWQVCRSDRQTAFPILNLVSTTYLRKATSCETARVASLSSSNHRNVRGGVVERFGNRIESLVWGTALADLNVEANVALARAVRAMLNALQGILG</sequence>
<reference evidence="1 2" key="1">
    <citation type="journal article" date="2022" name="New Phytol.">
        <title>Ecological generalism drives hyperdiversity of secondary metabolite gene clusters in xylarialean endophytes.</title>
        <authorList>
            <person name="Franco M.E.E."/>
            <person name="Wisecaver J.H."/>
            <person name="Arnold A.E."/>
            <person name="Ju Y.M."/>
            <person name="Slot J.C."/>
            <person name="Ahrendt S."/>
            <person name="Moore L.P."/>
            <person name="Eastman K.E."/>
            <person name="Scott K."/>
            <person name="Konkel Z."/>
            <person name="Mondo S.J."/>
            <person name="Kuo A."/>
            <person name="Hayes R.D."/>
            <person name="Haridas S."/>
            <person name="Andreopoulos B."/>
            <person name="Riley R."/>
            <person name="LaButti K."/>
            <person name="Pangilinan J."/>
            <person name="Lipzen A."/>
            <person name="Amirebrahimi M."/>
            <person name="Yan J."/>
            <person name="Adam C."/>
            <person name="Keymanesh K."/>
            <person name="Ng V."/>
            <person name="Louie K."/>
            <person name="Northen T."/>
            <person name="Drula E."/>
            <person name="Henrissat B."/>
            <person name="Hsieh H.M."/>
            <person name="Youens-Clark K."/>
            <person name="Lutzoni F."/>
            <person name="Miadlikowska J."/>
            <person name="Eastwood D.C."/>
            <person name="Hamelin R.C."/>
            <person name="Grigoriev I.V."/>
            <person name="U'Ren J.M."/>
        </authorList>
    </citation>
    <scope>NUCLEOTIDE SEQUENCE [LARGE SCALE GENOMIC DNA]</scope>
    <source>
        <strain evidence="1 2">ER1909</strain>
    </source>
</reference>
<comment type="caution">
    <text evidence="1">The sequence shown here is derived from an EMBL/GenBank/DDBJ whole genome shotgun (WGS) entry which is preliminary data.</text>
</comment>
<dbReference type="EMBL" id="MU394309">
    <property type="protein sequence ID" value="KAI6087278.1"/>
    <property type="molecule type" value="Genomic_DNA"/>
</dbReference>
<evidence type="ECO:0000313" key="2">
    <source>
        <dbReference type="Proteomes" id="UP001497680"/>
    </source>
</evidence>
<dbReference type="Proteomes" id="UP001497680">
    <property type="component" value="Unassembled WGS sequence"/>
</dbReference>
<gene>
    <name evidence="1" type="ORF">F4821DRAFT_117019</name>
</gene>
<evidence type="ECO:0000313" key="1">
    <source>
        <dbReference type="EMBL" id="KAI6087278.1"/>
    </source>
</evidence>
<protein>
    <submittedName>
        <fullName evidence="1">Uncharacterized protein</fullName>
    </submittedName>
</protein>
<proteinExistence type="predicted"/>
<name>A0ACC0D3X7_9PEZI</name>